<feature type="transmembrane region" description="Helical" evidence="7">
    <location>
        <begin position="370"/>
        <end position="392"/>
    </location>
</feature>
<feature type="domain" description="ABC transmembrane type-1" evidence="8">
    <location>
        <begin position="331"/>
        <end position="537"/>
    </location>
</feature>
<evidence type="ECO:0000313" key="10">
    <source>
        <dbReference type="Proteomes" id="UP000183900"/>
    </source>
</evidence>
<dbReference type="Gene3D" id="1.10.3720.10">
    <property type="entry name" value="MetI-like"/>
    <property type="match status" value="2"/>
</dbReference>
<reference evidence="10" key="1">
    <citation type="submission" date="2015-08" db="EMBL/GenBank/DDBJ databases">
        <authorList>
            <person name="Varghese N."/>
        </authorList>
    </citation>
    <scope>NUCLEOTIDE SEQUENCE [LARGE SCALE GENOMIC DNA]</scope>
    <source>
        <strain evidence="10">DSM 23407</strain>
    </source>
</reference>
<evidence type="ECO:0000256" key="6">
    <source>
        <dbReference type="ARBA" id="ARBA00023136"/>
    </source>
</evidence>
<feature type="transmembrane region" description="Helical" evidence="7">
    <location>
        <begin position="139"/>
        <end position="159"/>
    </location>
</feature>
<feature type="transmembrane region" description="Helical" evidence="7">
    <location>
        <begin position="289"/>
        <end position="316"/>
    </location>
</feature>
<evidence type="ECO:0000256" key="5">
    <source>
        <dbReference type="ARBA" id="ARBA00022989"/>
    </source>
</evidence>
<dbReference type="PROSITE" id="PS50928">
    <property type="entry name" value="ABC_TM1"/>
    <property type="match status" value="2"/>
</dbReference>
<evidence type="ECO:0000259" key="8">
    <source>
        <dbReference type="PROSITE" id="PS50928"/>
    </source>
</evidence>
<dbReference type="GO" id="GO:0055085">
    <property type="term" value="P:transmembrane transport"/>
    <property type="evidence" value="ECO:0007669"/>
    <property type="project" value="InterPro"/>
</dbReference>
<organism evidence="9 10">
    <name type="scientific">Pannonibacter indicus</name>
    <dbReference type="NCBI Taxonomy" id="466044"/>
    <lineage>
        <taxon>Bacteria</taxon>
        <taxon>Pseudomonadati</taxon>
        <taxon>Pseudomonadota</taxon>
        <taxon>Alphaproteobacteria</taxon>
        <taxon>Hyphomicrobiales</taxon>
        <taxon>Stappiaceae</taxon>
        <taxon>Pannonibacter</taxon>
    </lineage>
</organism>
<keyword evidence="3" id="KW-1003">Cell membrane</keyword>
<name>A0A0K6HUG5_9HYPH</name>
<evidence type="ECO:0000256" key="7">
    <source>
        <dbReference type="RuleBase" id="RU363032"/>
    </source>
</evidence>
<feature type="transmembrane region" description="Helical" evidence="7">
    <location>
        <begin position="404"/>
        <end position="425"/>
    </location>
</feature>
<proteinExistence type="inferred from homology"/>
<dbReference type="InterPro" id="IPR000515">
    <property type="entry name" value="MetI-like"/>
</dbReference>
<dbReference type="InterPro" id="IPR035906">
    <property type="entry name" value="MetI-like_sf"/>
</dbReference>
<sequence>MNAAPRKDRIWLISAILSAVLILMPVAALFLMALESSGGNWSHLFSTVLPRAMQTTALLLLGVGILTGVTGVITAWLVTMCHFPGRRLFDWALLIPLAVPTYIIAFAYVDVMAYSGPVQSTVRAIFGFRTARDYWFPEIRSLGGAIFVMSAVLYPYVYLSARASFLLQSASALDVGRTLGAGPLRLFLRVALPLSRPAIAAGIALALMECLNDIGAVTFFGVRTLTFSIYDTWLNRSNLAGAAQLACAMLIIVVILLALERRAWRHLRFDSSRGKHHAPARYQLTGPRALLAIAVCALPIVLGFIVPASMLAGQAFRRLEQAQDPAFMLAMRNSVVMALIASSVITGLAITLVYAARLHKSKLLHMSGRIASIGYAVPGTVLAVGILIPLASLDNAIDAMMKQMFGFGTGLLLIGSGTALVYAYLCRFLAVAHGQVEGGFGKISPNLDMAARTLGRGSTRILSEVHMPLLRPVLLSALLITFVDCMKELPATILLRPFNFNTLATSVYEAASREAFEEAALPALAIVVTGLVPVILLASTSARSFRQSVSKRGLVAAP</sequence>
<dbReference type="Pfam" id="PF00528">
    <property type="entry name" value="BPD_transp_1"/>
    <property type="match status" value="1"/>
</dbReference>
<accession>A0A0K6HUG5</accession>
<keyword evidence="4 7" id="KW-0812">Transmembrane</keyword>
<keyword evidence="6 7" id="KW-0472">Membrane</keyword>
<feature type="domain" description="ABC transmembrane type-1" evidence="8">
    <location>
        <begin position="53"/>
        <end position="258"/>
    </location>
</feature>
<evidence type="ECO:0000256" key="3">
    <source>
        <dbReference type="ARBA" id="ARBA00022475"/>
    </source>
</evidence>
<gene>
    <name evidence="9" type="ORF">Ga0061067_103216</name>
</gene>
<keyword evidence="5 7" id="KW-1133">Transmembrane helix</keyword>
<dbReference type="PANTHER" id="PTHR30183:SF2">
    <property type="entry name" value="IRON UTILIZATION PROTEIN"/>
    <property type="match status" value="1"/>
</dbReference>
<dbReference type="PANTHER" id="PTHR30183">
    <property type="entry name" value="MOLYBDENUM TRANSPORT SYSTEM PERMEASE PROTEIN MODB"/>
    <property type="match status" value="1"/>
</dbReference>
<evidence type="ECO:0000256" key="2">
    <source>
        <dbReference type="ARBA" id="ARBA00022448"/>
    </source>
</evidence>
<feature type="transmembrane region" description="Helical" evidence="7">
    <location>
        <begin position="198"/>
        <end position="222"/>
    </location>
</feature>
<evidence type="ECO:0000313" key="9">
    <source>
        <dbReference type="EMBL" id="CUA94545.1"/>
    </source>
</evidence>
<feature type="transmembrane region" description="Helical" evidence="7">
    <location>
        <begin position="242"/>
        <end position="259"/>
    </location>
</feature>
<keyword evidence="2 7" id="KW-0813">Transport</keyword>
<feature type="transmembrane region" description="Helical" evidence="7">
    <location>
        <begin position="91"/>
        <end position="109"/>
    </location>
</feature>
<dbReference type="OrthoDB" id="9790211at2"/>
<dbReference type="RefSeq" id="WP_055455029.1">
    <property type="nucleotide sequence ID" value="NZ_CYHE01000003.1"/>
</dbReference>
<protein>
    <submittedName>
        <fullName evidence="9">ABC-type Fe3+ transport system, permease component</fullName>
    </submittedName>
</protein>
<dbReference type="SUPFAM" id="SSF161098">
    <property type="entry name" value="MetI-like"/>
    <property type="match status" value="2"/>
</dbReference>
<dbReference type="FunFam" id="1.10.3720.10:FF:000088">
    <property type="entry name" value="Iron(III) ABC transporter, permease protein"/>
    <property type="match status" value="1"/>
</dbReference>
<dbReference type="CDD" id="cd06261">
    <property type="entry name" value="TM_PBP2"/>
    <property type="match status" value="2"/>
</dbReference>
<feature type="transmembrane region" description="Helical" evidence="7">
    <location>
        <begin position="54"/>
        <end position="79"/>
    </location>
</feature>
<feature type="transmembrane region" description="Helical" evidence="7">
    <location>
        <begin position="12"/>
        <end position="34"/>
    </location>
</feature>
<feature type="transmembrane region" description="Helical" evidence="7">
    <location>
        <begin position="519"/>
        <end position="538"/>
    </location>
</feature>
<dbReference type="EMBL" id="CYHE01000003">
    <property type="protein sequence ID" value="CUA94545.1"/>
    <property type="molecule type" value="Genomic_DNA"/>
</dbReference>
<feature type="transmembrane region" description="Helical" evidence="7">
    <location>
        <begin position="336"/>
        <end position="358"/>
    </location>
</feature>
<evidence type="ECO:0000256" key="1">
    <source>
        <dbReference type="ARBA" id="ARBA00004651"/>
    </source>
</evidence>
<feature type="transmembrane region" description="Helical" evidence="7">
    <location>
        <begin position="469"/>
        <end position="489"/>
    </location>
</feature>
<keyword evidence="10" id="KW-1185">Reference proteome</keyword>
<dbReference type="Proteomes" id="UP000183900">
    <property type="component" value="Unassembled WGS sequence"/>
</dbReference>
<dbReference type="AlphaFoldDB" id="A0A0K6HUG5"/>
<comment type="subcellular location">
    <subcellularLocation>
        <location evidence="1 7">Cell membrane</location>
        <topology evidence="1 7">Multi-pass membrane protein</topology>
    </subcellularLocation>
</comment>
<dbReference type="GO" id="GO:0005886">
    <property type="term" value="C:plasma membrane"/>
    <property type="evidence" value="ECO:0007669"/>
    <property type="project" value="UniProtKB-SubCell"/>
</dbReference>
<comment type="similarity">
    <text evidence="7">Belongs to the binding-protein-dependent transport system permease family.</text>
</comment>
<evidence type="ECO:0000256" key="4">
    <source>
        <dbReference type="ARBA" id="ARBA00022692"/>
    </source>
</evidence>